<evidence type="ECO:0000313" key="3">
    <source>
        <dbReference type="Proteomes" id="UP000198504"/>
    </source>
</evidence>
<dbReference type="InterPro" id="IPR003718">
    <property type="entry name" value="OsmC/Ohr_fam"/>
</dbReference>
<sequence>MTTTPEKILYTAVATTTGGRRGGHARSSDGLLEVDLNAPKELGGPGTGTNPEQLFAAGYSACFNSAFLAVAKQAGVKADDAHVSAKVGFGPAGQGYALTVDLEVAVAGLELAQVQELAEAAHQVCPYSNAVRGNVPTTVTAVEAVAA</sequence>
<dbReference type="STRING" id="1036181.SAMN05421756_102605"/>
<reference evidence="3" key="1">
    <citation type="submission" date="2016-10" db="EMBL/GenBank/DDBJ databases">
        <authorList>
            <person name="Varghese N."/>
            <person name="Submissions S."/>
        </authorList>
    </citation>
    <scope>NUCLEOTIDE SEQUENCE [LARGE SCALE GENOMIC DNA]</scope>
    <source>
        <strain evidence="3">CGMCC 4.6856</strain>
    </source>
</reference>
<dbReference type="RefSeq" id="WP_091178432.1">
    <property type="nucleotide sequence ID" value="NZ_FOFA01000002.1"/>
</dbReference>
<dbReference type="OrthoDB" id="9797508at2"/>
<dbReference type="InterPro" id="IPR019953">
    <property type="entry name" value="OHR"/>
</dbReference>
<evidence type="ECO:0000256" key="1">
    <source>
        <dbReference type="ARBA" id="ARBA00007378"/>
    </source>
</evidence>
<dbReference type="Gene3D" id="3.30.300.20">
    <property type="match status" value="1"/>
</dbReference>
<organism evidence="2 3">
    <name type="scientific">Microlunatus flavus</name>
    <dbReference type="NCBI Taxonomy" id="1036181"/>
    <lineage>
        <taxon>Bacteria</taxon>
        <taxon>Bacillati</taxon>
        <taxon>Actinomycetota</taxon>
        <taxon>Actinomycetes</taxon>
        <taxon>Propionibacteriales</taxon>
        <taxon>Propionibacteriaceae</taxon>
        <taxon>Microlunatus</taxon>
    </lineage>
</organism>
<dbReference type="EMBL" id="FOFA01000002">
    <property type="protein sequence ID" value="SEQ15178.1"/>
    <property type="molecule type" value="Genomic_DNA"/>
</dbReference>
<gene>
    <name evidence="2" type="ORF">SAMN05421756_102605</name>
</gene>
<dbReference type="SUPFAM" id="SSF82784">
    <property type="entry name" value="OsmC-like"/>
    <property type="match status" value="1"/>
</dbReference>
<protein>
    <submittedName>
        <fullName evidence="2">Peroxiredoxin, Ohr subfamily</fullName>
    </submittedName>
</protein>
<dbReference type="AlphaFoldDB" id="A0A1H9DR50"/>
<dbReference type="PANTHER" id="PTHR33797">
    <property type="entry name" value="ORGANIC HYDROPEROXIDE RESISTANCE PROTEIN-LIKE"/>
    <property type="match status" value="1"/>
</dbReference>
<dbReference type="Proteomes" id="UP000198504">
    <property type="component" value="Unassembled WGS sequence"/>
</dbReference>
<dbReference type="InterPro" id="IPR015946">
    <property type="entry name" value="KH_dom-like_a/b"/>
</dbReference>
<evidence type="ECO:0000313" key="2">
    <source>
        <dbReference type="EMBL" id="SEQ15178.1"/>
    </source>
</evidence>
<dbReference type="GO" id="GO:0006979">
    <property type="term" value="P:response to oxidative stress"/>
    <property type="evidence" value="ECO:0007669"/>
    <property type="project" value="InterPro"/>
</dbReference>
<dbReference type="Pfam" id="PF02566">
    <property type="entry name" value="OsmC"/>
    <property type="match status" value="1"/>
</dbReference>
<dbReference type="PANTHER" id="PTHR33797:SF2">
    <property type="entry name" value="ORGANIC HYDROPEROXIDE RESISTANCE PROTEIN-LIKE"/>
    <property type="match status" value="1"/>
</dbReference>
<accession>A0A1H9DR50</accession>
<dbReference type="InterPro" id="IPR036102">
    <property type="entry name" value="OsmC/Ohrsf"/>
</dbReference>
<proteinExistence type="inferred from homology"/>
<dbReference type="NCBIfam" id="TIGR03561">
    <property type="entry name" value="organ_hyd_perox"/>
    <property type="match status" value="1"/>
</dbReference>
<dbReference type="Gene3D" id="2.20.25.10">
    <property type="match status" value="1"/>
</dbReference>
<name>A0A1H9DR50_9ACTN</name>
<keyword evidence="3" id="KW-1185">Reference proteome</keyword>
<comment type="similarity">
    <text evidence="1">Belongs to the OsmC/Ohr family.</text>
</comment>